<reference evidence="3 4" key="1">
    <citation type="submission" date="2020-07" db="EMBL/GenBank/DDBJ databases">
        <title>Sequencing the genomes of 1000 actinobacteria strains.</title>
        <authorList>
            <person name="Klenk H.-P."/>
        </authorList>
    </citation>
    <scope>NUCLEOTIDE SEQUENCE [LARGE SCALE GENOMIC DNA]</scope>
    <source>
        <strain evidence="3 4">DSM 45927</strain>
    </source>
</reference>
<keyword evidence="2" id="KW-0472">Membrane</keyword>
<feature type="compositionally biased region" description="Low complexity" evidence="1">
    <location>
        <begin position="94"/>
        <end position="105"/>
    </location>
</feature>
<proteinExistence type="predicted"/>
<dbReference type="InterPro" id="IPR045635">
    <property type="entry name" value="DUF6412"/>
</dbReference>
<keyword evidence="4" id="KW-1185">Reference proteome</keyword>
<name>A0A853BN64_9ACTN</name>
<evidence type="ECO:0000256" key="2">
    <source>
        <dbReference type="SAM" id="Phobius"/>
    </source>
</evidence>
<dbReference type="RefSeq" id="WP_179767979.1">
    <property type="nucleotide sequence ID" value="NZ_JACCFO010000001.1"/>
</dbReference>
<keyword evidence="2" id="KW-0812">Transmembrane</keyword>
<dbReference type="Pfam" id="PF19950">
    <property type="entry name" value="DUF6412"/>
    <property type="match status" value="1"/>
</dbReference>
<gene>
    <name evidence="3" type="ORF">HNR12_002920</name>
</gene>
<accession>A0A853BN64</accession>
<dbReference type="AlphaFoldDB" id="A0A853BN64"/>
<protein>
    <submittedName>
        <fullName evidence="3">Uncharacterized protein</fullName>
    </submittedName>
</protein>
<evidence type="ECO:0000313" key="3">
    <source>
        <dbReference type="EMBL" id="NYI96643.1"/>
    </source>
</evidence>
<keyword evidence="2" id="KW-1133">Transmembrane helix</keyword>
<sequence>MAFASALQRAAAAVPVPDLDWLTGAAGPALGVFAVLAVLAAGAALLLAAVRGARGRVSADPAEASRLRFLLHRAGRAAVPPVRAPDTPGKPRARAPGARAAVGCG</sequence>
<dbReference type="EMBL" id="JACCFO010000001">
    <property type="protein sequence ID" value="NYI96643.1"/>
    <property type="molecule type" value="Genomic_DNA"/>
</dbReference>
<feature type="region of interest" description="Disordered" evidence="1">
    <location>
        <begin position="79"/>
        <end position="105"/>
    </location>
</feature>
<evidence type="ECO:0000256" key="1">
    <source>
        <dbReference type="SAM" id="MobiDB-lite"/>
    </source>
</evidence>
<dbReference type="Proteomes" id="UP000575985">
    <property type="component" value="Unassembled WGS sequence"/>
</dbReference>
<comment type="caution">
    <text evidence="3">The sequence shown here is derived from an EMBL/GenBank/DDBJ whole genome shotgun (WGS) entry which is preliminary data.</text>
</comment>
<organism evidence="3 4">
    <name type="scientific">Streptomonospora nanhaiensis</name>
    <dbReference type="NCBI Taxonomy" id="1323731"/>
    <lineage>
        <taxon>Bacteria</taxon>
        <taxon>Bacillati</taxon>
        <taxon>Actinomycetota</taxon>
        <taxon>Actinomycetes</taxon>
        <taxon>Streptosporangiales</taxon>
        <taxon>Nocardiopsidaceae</taxon>
        <taxon>Streptomonospora</taxon>
    </lineage>
</organism>
<feature type="transmembrane region" description="Helical" evidence="2">
    <location>
        <begin position="28"/>
        <end position="50"/>
    </location>
</feature>
<evidence type="ECO:0000313" key="4">
    <source>
        <dbReference type="Proteomes" id="UP000575985"/>
    </source>
</evidence>